<keyword evidence="6 9" id="KW-0408">Iron</keyword>
<dbReference type="InterPro" id="IPR006638">
    <property type="entry name" value="Elp3/MiaA/NifB-like_rSAM"/>
</dbReference>
<dbReference type="GO" id="GO:0005739">
    <property type="term" value="C:mitochondrion"/>
    <property type="evidence" value="ECO:0007669"/>
    <property type="project" value="UniProtKB-SubCell"/>
</dbReference>
<keyword evidence="2 9" id="KW-0004">4Fe-4S</keyword>
<dbReference type="PANTHER" id="PTHR10949">
    <property type="entry name" value="LIPOYL SYNTHASE"/>
    <property type="match status" value="1"/>
</dbReference>
<keyword evidence="3 9" id="KW-0808">Transferase</keyword>
<dbReference type="SUPFAM" id="SSF102114">
    <property type="entry name" value="Radical SAM enzymes"/>
    <property type="match status" value="1"/>
</dbReference>
<dbReference type="InterPro" id="IPR007197">
    <property type="entry name" value="rSAM"/>
</dbReference>
<comment type="catalytic activity">
    <reaction evidence="8 9">
        <text>[[Fe-S] cluster scaffold protein carrying a second [4Fe-4S](2+) cluster] + N(6)-octanoyl-L-lysyl-[protein] + 2 oxidized [2Fe-2S]-[ferredoxin] + 2 S-adenosyl-L-methionine + 4 H(+) = [[Fe-S] cluster scaffold protein] + N(6)-[(R)-dihydrolipoyl]-L-lysyl-[protein] + 4 Fe(3+) + 2 hydrogen sulfide + 2 5'-deoxyadenosine + 2 L-methionine + 2 reduced [2Fe-2S]-[ferredoxin]</text>
        <dbReference type="Rhea" id="RHEA:16585"/>
        <dbReference type="Rhea" id="RHEA-COMP:9928"/>
        <dbReference type="Rhea" id="RHEA-COMP:10000"/>
        <dbReference type="Rhea" id="RHEA-COMP:10001"/>
        <dbReference type="Rhea" id="RHEA-COMP:10475"/>
        <dbReference type="Rhea" id="RHEA-COMP:14568"/>
        <dbReference type="Rhea" id="RHEA-COMP:14569"/>
        <dbReference type="ChEBI" id="CHEBI:15378"/>
        <dbReference type="ChEBI" id="CHEBI:17319"/>
        <dbReference type="ChEBI" id="CHEBI:29034"/>
        <dbReference type="ChEBI" id="CHEBI:29919"/>
        <dbReference type="ChEBI" id="CHEBI:33722"/>
        <dbReference type="ChEBI" id="CHEBI:33737"/>
        <dbReference type="ChEBI" id="CHEBI:33738"/>
        <dbReference type="ChEBI" id="CHEBI:57844"/>
        <dbReference type="ChEBI" id="CHEBI:59789"/>
        <dbReference type="ChEBI" id="CHEBI:78809"/>
        <dbReference type="ChEBI" id="CHEBI:83100"/>
        <dbReference type="EC" id="2.8.1.8"/>
    </reaction>
</comment>
<keyword evidence="4 9" id="KW-0949">S-adenosyl-L-methionine</keyword>
<keyword evidence="9" id="KW-0496">Mitochondrion</keyword>
<evidence type="ECO:0000256" key="8">
    <source>
        <dbReference type="ARBA" id="ARBA00047326"/>
    </source>
</evidence>
<reference evidence="10" key="1">
    <citation type="journal article" date="2021" name="Proc. Natl. Acad. Sci. U.S.A.">
        <title>Three genomes in the algal genus Volvox reveal the fate of a haploid sex-determining region after a transition to homothallism.</title>
        <authorList>
            <person name="Yamamoto K."/>
            <person name="Hamaji T."/>
            <person name="Kawai-Toyooka H."/>
            <person name="Matsuzaki R."/>
            <person name="Takahashi F."/>
            <person name="Nishimura Y."/>
            <person name="Kawachi M."/>
            <person name="Noguchi H."/>
            <person name="Minakuchi Y."/>
            <person name="Umen J.G."/>
            <person name="Toyoda A."/>
            <person name="Nozaki H."/>
        </authorList>
    </citation>
    <scope>NUCLEOTIDE SEQUENCE</scope>
    <source>
        <strain evidence="10">NIES-3786</strain>
    </source>
</reference>
<organism evidence="10 11">
    <name type="scientific">Volvox reticuliferus</name>
    <dbReference type="NCBI Taxonomy" id="1737510"/>
    <lineage>
        <taxon>Eukaryota</taxon>
        <taxon>Viridiplantae</taxon>
        <taxon>Chlorophyta</taxon>
        <taxon>core chlorophytes</taxon>
        <taxon>Chlorophyceae</taxon>
        <taxon>CS clade</taxon>
        <taxon>Chlamydomonadales</taxon>
        <taxon>Volvocaceae</taxon>
        <taxon>Volvox</taxon>
    </lineage>
</organism>
<dbReference type="SFLD" id="SFLDF00271">
    <property type="entry name" value="lipoyl_synthase"/>
    <property type="match status" value="1"/>
</dbReference>
<dbReference type="PROSITE" id="PS51918">
    <property type="entry name" value="RADICAL_SAM"/>
    <property type="match status" value="1"/>
</dbReference>
<evidence type="ECO:0000256" key="2">
    <source>
        <dbReference type="ARBA" id="ARBA00022485"/>
    </source>
</evidence>
<feature type="binding site" evidence="9">
    <location>
        <position position="160"/>
    </location>
    <ligand>
        <name>[4Fe-4S] cluster</name>
        <dbReference type="ChEBI" id="CHEBI:49883"/>
        <label>1</label>
    </ligand>
</feature>
<dbReference type="Gene3D" id="3.20.20.70">
    <property type="entry name" value="Aldolase class I"/>
    <property type="match status" value="1"/>
</dbReference>
<dbReference type="UniPathway" id="UPA00538">
    <property type="reaction ID" value="UER00593"/>
</dbReference>
<evidence type="ECO:0000256" key="3">
    <source>
        <dbReference type="ARBA" id="ARBA00022679"/>
    </source>
</evidence>
<feature type="binding site" evidence="9">
    <location>
        <position position="171"/>
    </location>
    <ligand>
        <name>[4Fe-4S] cluster</name>
        <dbReference type="ChEBI" id="CHEBI:49883"/>
        <label>1</label>
    </ligand>
</feature>
<feature type="binding site" evidence="9">
    <location>
        <position position="191"/>
    </location>
    <ligand>
        <name>[4Fe-4S] cluster</name>
        <dbReference type="ChEBI" id="CHEBI:49883"/>
        <label>2</label>
        <note>4Fe-4S-S-AdoMet</note>
    </ligand>
</feature>
<dbReference type="GO" id="GO:0051539">
    <property type="term" value="F:4 iron, 4 sulfur cluster binding"/>
    <property type="evidence" value="ECO:0007669"/>
    <property type="project" value="UniProtKB-UniRule"/>
</dbReference>
<dbReference type="GO" id="GO:0046872">
    <property type="term" value="F:metal ion binding"/>
    <property type="evidence" value="ECO:0007669"/>
    <property type="project" value="UniProtKB-KW"/>
</dbReference>
<dbReference type="AlphaFoldDB" id="A0A8J4CCB2"/>
<dbReference type="Pfam" id="PF16881">
    <property type="entry name" value="LIAS_N"/>
    <property type="match status" value="1"/>
</dbReference>
<dbReference type="CDD" id="cd01335">
    <property type="entry name" value="Radical_SAM"/>
    <property type="match status" value="1"/>
</dbReference>
<proteinExistence type="inferred from homology"/>
<dbReference type="OrthoDB" id="3231at2759"/>
<dbReference type="SMART" id="SM00729">
    <property type="entry name" value="Elp3"/>
    <property type="match status" value="1"/>
</dbReference>
<feature type="binding site" evidence="9">
    <location>
        <position position="165"/>
    </location>
    <ligand>
        <name>[4Fe-4S] cluster</name>
        <dbReference type="ChEBI" id="CHEBI:49883"/>
        <label>1</label>
    </ligand>
</feature>
<dbReference type="EMBL" id="BNCP01000017">
    <property type="protein sequence ID" value="GIL80110.1"/>
    <property type="molecule type" value="Genomic_DNA"/>
</dbReference>
<dbReference type="Proteomes" id="UP000747110">
    <property type="component" value="Unassembled WGS sequence"/>
</dbReference>
<comment type="caution">
    <text evidence="10">The sequence shown here is derived from an EMBL/GenBank/DDBJ whole genome shotgun (WGS) entry which is preliminary data.</text>
</comment>
<evidence type="ECO:0000256" key="1">
    <source>
        <dbReference type="ARBA" id="ARBA00004173"/>
    </source>
</evidence>
<dbReference type="NCBIfam" id="NF004019">
    <property type="entry name" value="PRK05481.1"/>
    <property type="match status" value="1"/>
</dbReference>
<comment type="cofactor">
    <cofactor evidence="9">
        <name>[4Fe-4S] cluster</name>
        <dbReference type="ChEBI" id="CHEBI:49883"/>
    </cofactor>
    <text evidence="9">Binds 2 [4Fe-4S] clusters per subunit. One cluster is coordinated with 3 cysteines and an exchangeable S-adenosyl-L-methionine.</text>
</comment>
<keyword evidence="7 9" id="KW-0411">Iron-sulfur</keyword>
<accession>A0A8J4CCB2</accession>
<comment type="similarity">
    <text evidence="9">Belongs to the radical SAM superfamily. Lipoyl synthase family.</text>
</comment>
<dbReference type="InterPro" id="IPR003698">
    <property type="entry name" value="Lipoyl_synth"/>
</dbReference>
<dbReference type="HAMAP" id="MF_00206">
    <property type="entry name" value="Lipoyl_synth"/>
    <property type="match status" value="1"/>
</dbReference>
<dbReference type="GO" id="GO:0016992">
    <property type="term" value="F:lipoate synthase activity"/>
    <property type="evidence" value="ECO:0007669"/>
    <property type="project" value="UniProtKB-UniRule"/>
</dbReference>
<name>A0A8J4CCB2_9CHLO</name>
<dbReference type="Pfam" id="PF04055">
    <property type="entry name" value="Radical_SAM"/>
    <property type="match status" value="1"/>
</dbReference>
<comment type="pathway">
    <text evidence="9">Protein modification; protein lipoylation via endogenous pathway; protein N(6)-(lipoyl)lysine from octanoyl-[acyl-carrier-protein]: step 2/2.</text>
</comment>
<dbReference type="EC" id="2.8.1.8" evidence="9"/>
<dbReference type="NCBIfam" id="TIGR00510">
    <property type="entry name" value="lipA"/>
    <property type="match status" value="1"/>
</dbReference>
<dbReference type="GO" id="GO:0009249">
    <property type="term" value="P:protein lipoylation"/>
    <property type="evidence" value="ECO:0007669"/>
    <property type="project" value="UniProtKB-UniRule"/>
</dbReference>
<keyword evidence="11" id="KW-1185">Reference proteome</keyword>
<sequence>MAFTVTNLFRASAPWASQQAQQLAGGVLLASSSAAATASFWLAWPSSSCCSRANVTTTAAVAHAPAESAATAAQPAPSTSGHQQPPALAVEALRRKLSQGPDFSDFLTGQELAEKYSVEAPSWTAKKRKPEWMKRSKLPGGEKYTEIKAKLRELKLATVCEEARCPNLGECWGGGDGHTATATIMLMGDTCTRGCRFCAVKTSKAPAPLDPDEPENVSKAIAAWGLDYVVLTSVDRDDLPDGGAAHIASTIRLLKQKTHGSLLVEALVPDFQGNMDCVKTIVDSGLDVYAHNIETVERLQGVVRDRRAGWSQSLRTLQRAKELGAQITKSSIMLGCGETQQEVVEALKALRAHGVDVVTLGQYMRPTKKHMAVSEFVTPEGFKAYEQLAQEMDFLYVASGPMVRSSYRAGEFYIANVLKGRREQQRQEEEGPSATAAAAGVHA</sequence>
<dbReference type="NCBIfam" id="NF009544">
    <property type="entry name" value="PRK12928.1"/>
    <property type="match status" value="1"/>
</dbReference>
<evidence type="ECO:0000256" key="7">
    <source>
        <dbReference type="ARBA" id="ARBA00023014"/>
    </source>
</evidence>
<feature type="binding site" evidence="9">
    <location>
        <position position="195"/>
    </location>
    <ligand>
        <name>[4Fe-4S] cluster</name>
        <dbReference type="ChEBI" id="CHEBI:49883"/>
        <label>2</label>
        <note>4Fe-4S-S-AdoMet</note>
    </ligand>
</feature>
<dbReference type="InterPro" id="IPR031691">
    <property type="entry name" value="LIAS_N"/>
</dbReference>
<evidence type="ECO:0000256" key="5">
    <source>
        <dbReference type="ARBA" id="ARBA00022723"/>
    </source>
</evidence>
<comment type="function">
    <text evidence="9">Catalyzes the radical-mediated insertion of two sulfur atoms into the C-6 and C-8 positions of the octanoyl moiety bound to the lipoyl domains of lipoate-dependent enzymes, thereby converting the octanoylated domains into lipoylated derivatives.</text>
</comment>
<dbReference type="InterPro" id="IPR013785">
    <property type="entry name" value="Aldolase_TIM"/>
</dbReference>
<evidence type="ECO:0000313" key="11">
    <source>
        <dbReference type="Proteomes" id="UP000747110"/>
    </source>
</evidence>
<evidence type="ECO:0000313" key="10">
    <source>
        <dbReference type="EMBL" id="GIL80110.1"/>
    </source>
</evidence>
<feature type="binding site" evidence="9">
    <location>
        <position position="406"/>
    </location>
    <ligand>
        <name>[4Fe-4S] cluster</name>
        <dbReference type="ChEBI" id="CHEBI:49883"/>
        <label>1</label>
    </ligand>
</feature>
<gene>
    <name evidence="10" type="ORF">Vretifemale_9293</name>
</gene>
<evidence type="ECO:0000256" key="6">
    <source>
        <dbReference type="ARBA" id="ARBA00023004"/>
    </source>
</evidence>
<evidence type="ECO:0000256" key="4">
    <source>
        <dbReference type="ARBA" id="ARBA00022691"/>
    </source>
</evidence>
<feature type="binding site" evidence="9">
    <location>
        <position position="198"/>
    </location>
    <ligand>
        <name>[4Fe-4S] cluster</name>
        <dbReference type="ChEBI" id="CHEBI:49883"/>
        <label>2</label>
        <note>4Fe-4S-S-AdoMet</note>
    </ligand>
</feature>
<comment type="subcellular location">
    <subcellularLocation>
        <location evidence="1 9">Mitochondrion</location>
    </subcellularLocation>
</comment>
<protein>
    <recommendedName>
        <fullName evidence="9">Lipoyl synthase, mitochondrial</fullName>
        <ecNumber evidence="9">2.8.1.8</ecNumber>
    </recommendedName>
    <alternativeName>
        <fullName evidence="9">Lipoate synthase</fullName>
        <shortName evidence="9">LS</shortName>
        <shortName evidence="9">Lip-syn</shortName>
    </alternativeName>
    <alternativeName>
        <fullName evidence="9">Lipoic acid synthase</fullName>
    </alternativeName>
</protein>
<dbReference type="PANTHER" id="PTHR10949:SF0">
    <property type="entry name" value="LIPOYL SYNTHASE, MITOCHONDRIAL"/>
    <property type="match status" value="1"/>
</dbReference>
<dbReference type="SFLD" id="SFLDG01058">
    <property type="entry name" value="lipoyl_synthase_like"/>
    <property type="match status" value="1"/>
</dbReference>
<dbReference type="SFLD" id="SFLDS00029">
    <property type="entry name" value="Radical_SAM"/>
    <property type="match status" value="1"/>
</dbReference>
<keyword evidence="5 9" id="KW-0479">Metal-binding</keyword>
<dbReference type="InterPro" id="IPR058240">
    <property type="entry name" value="rSAM_sf"/>
</dbReference>
<evidence type="ECO:0000256" key="9">
    <source>
        <dbReference type="HAMAP-Rule" id="MF_03123"/>
    </source>
</evidence>